<proteinExistence type="predicted"/>
<accession>L9X519</accession>
<dbReference type="EMBL" id="AOIA01000128">
    <property type="protein sequence ID" value="ELY55688.1"/>
    <property type="molecule type" value="Genomic_DNA"/>
</dbReference>
<dbReference type="AlphaFoldDB" id="L9X519"/>
<organism evidence="2 3">
    <name type="scientific">Natronococcus jeotgali DSM 18795</name>
    <dbReference type="NCBI Taxonomy" id="1227498"/>
    <lineage>
        <taxon>Archaea</taxon>
        <taxon>Methanobacteriati</taxon>
        <taxon>Methanobacteriota</taxon>
        <taxon>Stenosarchaea group</taxon>
        <taxon>Halobacteria</taxon>
        <taxon>Halobacteriales</taxon>
        <taxon>Natrialbaceae</taxon>
        <taxon>Natronococcus</taxon>
    </lineage>
</organism>
<keyword evidence="3" id="KW-1185">Reference proteome</keyword>
<evidence type="ECO:0000313" key="3">
    <source>
        <dbReference type="Proteomes" id="UP000011531"/>
    </source>
</evidence>
<feature type="coiled-coil region" evidence="1">
    <location>
        <begin position="79"/>
        <end position="106"/>
    </location>
</feature>
<protein>
    <submittedName>
        <fullName evidence="2">Uncharacterized protein</fullName>
    </submittedName>
</protein>
<dbReference type="PATRIC" id="fig|1227498.3.peg.3039"/>
<evidence type="ECO:0000313" key="2">
    <source>
        <dbReference type="EMBL" id="ELY55688.1"/>
    </source>
</evidence>
<keyword evidence="1" id="KW-0175">Coiled coil</keyword>
<dbReference type="Proteomes" id="UP000011531">
    <property type="component" value="Unassembled WGS sequence"/>
</dbReference>
<sequence>MVENPFVAGSVAEALYDLLGRTGAPLTAAEFAARVDRDRDAVAETLETFAALGIVTERAGSPPTYARNDAHFPRDAAAVLARERSLADLEARMDELVDRVWRYQQRYDAETPLGVDVSSANVTEADLSDWEAARAELRCHERARRLRLHDAVSNPPEPAERS</sequence>
<dbReference type="InterPro" id="IPR036390">
    <property type="entry name" value="WH_DNA-bd_sf"/>
</dbReference>
<gene>
    <name evidence="2" type="ORF">C492_15476</name>
</gene>
<dbReference type="SUPFAM" id="SSF46785">
    <property type="entry name" value="Winged helix' DNA-binding domain"/>
    <property type="match status" value="1"/>
</dbReference>
<comment type="caution">
    <text evidence="2">The sequence shown here is derived from an EMBL/GenBank/DDBJ whole genome shotgun (WGS) entry which is preliminary data.</text>
</comment>
<evidence type="ECO:0000256" key="1">
    <source>
        <dbReference type="SAM" id="Coils"/>
    </source>
</evidence>
<reference evidence="2 3" key="1">
    <citation type="journal article" date="2014" name="PLoS Genet.">
        <title>Phylogenetically driven sequencing of extremely halophilic archaea reveals strategies for static and dynamic osmo-response.</title>
        <authorList>
            <person name="Becker E.A."/>
            <person name="Seitzer P.M."/>
            <person name="Tritt A."/>
            <person name="Larsen D."/>
            <person name="Krusor M."/>
            <person name="Yao A.I."/>
            <person name="Wu D."/>
            <person name="Madern D."/>
            <person name="Eisen J.A."/>
            <person name="Darling A.E."/>
            <person name="Facciotti M.T."/>
        </authorList>
    </citation>
    <scope>NUCLEOTIDE SEQUENCE [LARGE SCALE GENOMIC DNA]</scope>
    <source>
        <strain evidence="2 3">DSM 18795</strain>
    </source>
</reference>
<name>L9X519_9EURY</name>